<dbReference type="AlphaFoldDB" id="K0SP55"/>
<feature type="compositionally biased region" description="Basic and acidic residues" evidence="1">
    <location>
        <begin position="231"/>
        <end position="240"/>
    </location>
</feature>
<feature type="region of interest" description="Disordered" evidence="1">
    <location>
        <begin position="104"/>
        <end position="311"/>
    </location>
</feature>
<evidence type="ECO:0000313" key="2">
    <source>
        <dbReference type="EMBL" id="EJK62736.1"/>
    </source>
</evidence>
<organism evidence="2 3">
    <name type="scientific">Thalassiosira oceanica</name>
    <name type="common">Marine diatom</name>
    <dbReference type="NCBI Taxonomy" id="159749"/>
    <lineage>
        <taxon>Eukaryota</taxon>
        <taxon>Sar</taxon>
        <taxon>Stramenopiles</taxon>
        <taxon>Ochrophyta</taxon>
        <taxon>Bacillariophyta</taxon>
        <taxon>Coscinodiscophyceae</taxon>
        <taxon>Thalassiosirophycidae</taxon>
        <taxon>Thalassiosirales</taxon>
        <taxon>Thalassiosiraceae</taxon>
        <taxon>Thalassiosira</taxon>
    </lineage>
</organism>
<evidence type="ECO:0008006" key="4">
    <source>
        <dbReference type="Google" id="ProtNLM"/>
    </source>
</evidence>
<feature type="compositionally biased region" description="Gly residues" evidence="1">
    <location>
        <begin position="143"/>
        <end position="156"/>
    </location>
</feature>
<evidence type="ECO:0000313" key="3">
    <source>
        <dbReference type="Proteomes" id="UP000266841"/>
    </source>
</evidence>
<feature type="compositionally biased region" description="Polar residues" evidence="1">
    <location>
        <begin position="291"/>
        <end position="311"/>
    </location>
</feature>
<sequence>MEAARGVVQTQIFRRFRLWHPPSVDPAITVDFGLEEVERVSTPQHKNTIAPQEEANSKVSQCQERKIWERGSHSAAASSSAATVPPPANQITTALAGTTSPAVNAAATSAGRPSDGSARKPELASREIEDPKKGEATMSMKEGGPGGSSRVGGGGDPSSSDDDSVEFVAEVPPVGGAEPRTHSGRGTAGAVNPTIINLVDSDDDRDPRLDPHPAPGHFGQSRGAPTQASARVREIVADARRNRHIRRRLTRPDYPDASHSAAASSRTATPAVAPPPLVAGNSSANRHDSTATEALSEQTAPPSDCQPSNTLQNTLSKALDGRDDDACRELREEFRAVNCTWPGCCSDANKTPEHVQTKWTGRLHLLGGCGHVVCYECIEGAVSHDDGVRLCL</sequence>
<accession>K0SP55</accession>
<proteinExistence type="predicted"/>
<dbReference type="Proteomes" id="UP000266841">
    <property type="component" value="Unassembled WGS sequence"/>
</dbReference>
<feature type="region of interest" description="Disordered" evidence="1">
    <location>
        <begin position="69"/>
        <end position="92"/>
    </location>
</feature>
<gene>
    <name evidence="2" type="ORF">THAOC_16639</name>
</gene>
<keyword evidence="3" id="KW-1185">Reference proteome</keyword>
<protein>
    <recommendedName>
        <fullName evidence="4">RING-type domain-containing protein</fullName>
    </recommendedName>
</protein>
<evidence type="ECO:0000256" key="1">
    <source>
        <dbReference type="SAM" id="MobiDB-lite"/>
    </source>
</evidence>
<comment type="caution">
    <text evidence="2">The sequence shown here is derived from an EMBL/GenBank/DDBJ whole genome shotgun (WGS) entry which is preliminary data.</text>
</comment>
<dbReference type="EMBL" id="AGNL01018657">
    <property type="protein sequence ID" value="EJK62736.1"/>
    <property type="molecule type" value="Genomic_DNA"/>
</dbReference>
<feature type="compositionally biased region" description="Low complexity" evidence="1">
    <location>
        <begin position="257"/>
        <end position="271"/>
    </location>
</feature>
<name>K0SP55_THAOC</name>
<reference evidence="2 3" key="1">
    <citation type="journal article" date="2012" name="Genome Biol.">
        <title>Genome and low-iron response of an oceanic diatom adapted to chronic iron limitation.</title>
        <authorList>
            <person name="Lommer M."/>
            <person name="Specht M."/>
            <person name="Roy A.S."/>
            <person name="Kraemer L."/>
            <person name="Andreson R."/>
            <person name="Gutowska M.A."/>
            <person name="Wolf J."/>
            <person name="Bergner S.V."/>
            <person name="Schilhabel M.B."/>
            <person name="Klostermeier U.C."/>
            <person name="Beiko R.G."/>
            <person name="Rosenstiel P."/>
            <person name="Hippler M."/>
            <person name="Laroche J."/>
        </authorList>
    </citation>
    <scope>NUCLEOTIDE SEQUENCE [LARGE SCALE GENOMIC DNA]</scope>
    <source>
        <strain evidence="2 3">CCMP1005</strain>
    </source>
</reference>
<feature type="compositionally biased region" description="Basic and acidic residues" evidence="1">
    <location>
        <begin position="117"/>
        <end position="135"/>
    </location>
</feature>
<feature type="compositionally biased region" description="Low complexity" evidence="1">
    <location>
        <begin position="73"/>
        <end position="82"/>
    </location>
</feature>